<keyword evidence="1" id="KW-0472">Membrane</keyword>
<feature type="transmembrane region" description="Helical" evidence="1">
    <location>
        <begin position="100"/>
        <end position="120"/>
    </location>
</feature>
<feature type="transmembrane region" description="Helical" evidence="1">
    <location>
        <begin position="73"/>
        <end position="94"/>
    </location>
</feature>
<reference evidence="2 3" key="1">
    <citation type="submission" date="2017-08" db="EMBL/GenBank/DDBJ databases">
        <title>Draft genome sequence of filamentous cyanobacterium Calothrix elsteri CCALA 953.</title>
        <authorList>
            <person name="Gagunashvili A.N."/>
            <person name="Elster J."/>
            <person name="Andresson O.S."/>
        </authorList>
    </citation>
    <scope>NUCLEOTIDE SEQUENCE [LARGE SCALE GENOMIC DNA]</scope>
    <source>
        <strain evidence="2 3">CCALA 953</strain>
    </source>
</reference>
<dbReference type="OrthoDB" id="424290at2"/>
<dbReference type="EMBL" id="NTFS01000125">
    <property type="protein sequence ID" value="PAX53977.1"/>
    <property type="molecule type" value="Genomic_DNA"/>
</dbReference>
<gene>
    <name evidence="2" type="ORF">CK510_13000</name>
</gene>
<organism evidence="2 3">
    <name type="scientific">Brunnivagina elsteri CCALA 953</name>
    <dbReference type="NCBI Taxonomy" id="987040"/>
    <lineage>
        <taxon>Bacteria</taxon>
        <taxon>Bacillati</taxon>
        <taxon>Cyanobacteriota</taxon>
        <taxon>Cyanophyceae</taxon>
        <taxon>Nostocales</taxon>
        <taxon>Calotrichaceae</taxon>
        <taxon>Brunnivagina</taxon>
    </lineage>
</organism>
<evidence type="ECO:0000313" key="3">
    <source>
        <dbReference type="Proteomes" id="UP000218238"/>
    </source>
</evidence>
<sequence length="187" mass="21296">MQAPGKIMDKISSSIGYLKGSLGQALQAVEEIKQSTSTAIQTSVNSPLNDLLYQHPGIFQVLKFVAWVANHPIRGIFIILLGIAVIWSVIRAVVRLIEVASLSILKTPLTFAWLFLKYIWQFSSKLTMMNWNKFKNANTTEIIHLEDINFQLRENYKQKRLGEISVRLIEIQKEQHTLLEEASGLMK</sequence>
<protein>
    <submittedName>
        <fullName evidence="2">Uncharacterized protein</fullName>
    </submittedName>
</protein>
<comment type="caution">
    <text evidence="2">The sequence shown here is derived from an EMBL/GenBank/DDBJ whole genome shotgun (WGS) entry which is preliminary data.</text>
</comment>
<dbReference type="RefSeq" id="WP_095722108.1">
    <property type="nucleotide sequence ID" value="NZ_NTFS01000125.1"/>
</dbReference>
<proteinExistence type="predicted"/>
<evidence type="ECO:0000256" key="1">
    <source>
        <dbReference type="SAM" id="Phobius"/>
    </source>
</evidence>
<keyword evidence="3" id="KW-1185">Reference proteome</keyword>
<dbReference type="Proteomes" id="UP000218238">
    <property type="component" value="Unassembled WGS sequence"/>
</dbReference>
<name>A0A2A2TJ05_9CYAN</name>
<accession>A0A2A2TJ05</accession>
<keyword evidence="1" id="KW-1133">Transmembrane helix</keyword>
<evidence type="ECO:0000313" key="2">
    <source>
        <dbReference type="EMBL" id="PAX53977.1"/>
    </source>
</evidence>
<keyword evidence="1" id="KW-0812">Transmembrane</keyword>
<dbReference type="AlphaFoldDB" id="A0A2A2TJ05"/>